<keyword evidence="2" id="KW-0378">Hydrolase</keyword>
<evidence type="ECO:0000313" key="2">
    <source>
        <dbReference type="EMBL" id="MFD2532398.1"/>
    </source>
</evidence>
<dbReference type="InterPro" id="IPR025748">
    <property type="entry name" value="PrcB_C_dom"/>
</dbReference>
<keyword evidence="3" id="KW-1185">Reference proteome</keyword>
<organism evidence="2 3">
    <name type="scientific">Gracilimonas halophila</name>
    <dbReference type="NCBI Taxonomy" id="1834464"/>
    <lineage>
        <taxon>Bacteria</taxon>
        <taxon>Pseudomonadati</taxon>
        <taxon>Balneolota</taxon>
        <taxon>Balneolia</taxon>
        <taxon>Balneolales</taxon>
        <taxon>Balneolaceae</taxon>
        <taxon>Gracilimonas</taxon>
    </lineage>
</organism>
<accession>A0ABW5JI33</accession>
<reference evidence="3" key="1">
    <citation type="journal article" date="2019" name="Int. J. Syst. Evol. Microbiol.">
        <title>The Global Catalogue of Microorganisms (GCM) 10K type strain sequencing project: providing services to taxonomists for standard genome sequencing and annotation.</title>
        <authorList>
            <consortium name="The Broad Institute Genomics Platform"/>
            <consortium name="The Broad Institute Genome Sequencing Center for Infectious Disease"/>
            <person name="Wu L."/>
            <person name="Ma J."/>
        </authorList>
    </citation>
    <scope>NUCLEOTIDE SEQUENCE [LARGE SCALE GENOMIC DNA]</scope>
    <source>
        <strain evidence="3">KCTC 52042</strain>
    </source>
</reference>
<dbReference type="Proteomes" id="UP001597460">
    <property type="component" value="Unassembled WGS sequence"/>
</dbReference>
<evidence type="ECO:0000313" key="3">
    <source>
        <dbReference type="Proteomes" id="UP001597460"/>
    </source>
</evidence>
<protein>
    <submittedName>
        <fullName evidence="2">Protease complex subunit PrcB family protein</fullName>
    </submittedName>
</protein>
<proteinExistence type="predicted"/>
<dbReference type="Pfam" id="PF14343">
    <property type="entry name" value="PrcB_C"/>
    <property type="match status" value="1"/>
</dbReference>
<dbReference type="PROSITE" id="PS51257">
    <property type="entry name" value="PROKAR_LIPOPROTEIN"/>
    <property type="match status" value="1"/>
</dbReference>
<comment type="caution">
    <text evidence="2">The sequence shown here is derived from an EMBL/GenBank/DDBJ whole genome shotgun (WGS) entry which is preliminary data.</text>
</comment>
<evidence type="ECO:0000259" key="1">
    <source>
        <dbReference type="Pfam" id="PF14343"/>
    </source>
</evidence>
<dbReference type="EMBL" id="JBHULI010000024">
    <property type="protein sequence ID" value="MFD2532398.1"/>
    <property type="molecule type" value="Genomic_DNA"/>
</dbReference>
<dbReference type="GO" id="GO:0008233">
    <property type="term" value="F:peptidase activity"/>
    <property type="evidence" value="ECO:0007669"/>
    <property type="project" value="UniProtKB-KW"/>
</dbReference>
<dbReference type="GO" id="GO:0006508">
    <property type="term" value="P:proteolysis"/>
    <property type="evidence" value="ECO:0007669"/>
    <property type="project" value="UniProtKB-KW"/>
</dbReference>
<name>A0ABW5JI33_9BACT</name>
<feature type="domain" description="PrcB C-terminal" evidence="1">
    <location>
        <begin position="87"/>
        <end position="144"/>
    </location>
</feature>
<keyword evidence="2" id="KW-0645">Protease</keyword>
<sequence>MKFSTVVVIMITAMGLSCSDTPAGEEGVVLEDVVEIEFGSNAHYYPQEGDVTKKISSGSVFQQEWETVHQSMIPIPELPEVNFNERMVILLMIEGKSTGGYTIDGPQIRLVDDQIVVKYAEVHPGNSCGTTQALTRPYKFISIPKSDKNIKFQKGKTIFFDCSKL</sequence>
<dbReference type="RefSeq" id="WP_390300816.1">
    <property type="nucleotide sequence ID" value="NZ_JBHULI010000024.1"/>
</dbReference>
<gene>
    <name evidence="2" type="ORF">ACFSVN_08075</name>
</gene>